<dbReference type="Proteomes" id="UP000078263">
    <property type="component" value="Chromosome"/>
</dbReference>
<dbReference type="AlphaFoldDB" id="A0A192D0X1"/>
<dbReference type="EMBL" id="CP016033">
    <property type="protein sequence ID" value="ANK12158.1"/>
    <property type="molecule type" value="Genomic_DNA"/>
</dbReference>
<dbReference type="RefSeq" id="WP_068349835.1">
    <property type="nucleotide sequence ID" value="NZ_CP016033.1"/>
</dbReference>
<evidence type="ECO:0000256" key="1">
    <source>
        <dbReference type="SAM" id="SignalP"/>
    </source>
</evidence>
<accession>A0A192D0X1</accession>
<feature type="signal peptide" evidence="1">
    <location>
        <begin position="1"/>
        <end position="26"/>
    </location>
</feature>
<name>A0A192D0X1_9SPHN</name>
<protein>
    <submittedName>
        <fullName evidence="2">Uncharacterized protein</fullName>
    </submittedName>
</protein>
<keyword evidence="3" id="KW-1185">Reference proteome</keyword>
<organism evidence="2 3">
    <name type="scientific">Erythrobacter neustonensis</name>
    <dbReference type="NCBI Taxonomy" id="1112"/>
    <lineage>
        <taxon>Bacteria</taxon>
        <taxon>Pseudomonadati</taxon>
        <taxon>Pseudomonadota</taxon>
        <taxon>Alphaproteobacteria</taxon>
        <taxon>Sphingomonadales</taxon>
        <taxon>Erythrobacteraceae</taxon>
        <taxon>Erythrobacter/Porphyrobacter group</taxon>
        <taxon>Erythrobacter</taxon>
    </lineage>
</organism>
<keyword evidence="1" id="KW-0732">Signal</keyword>
<evidence type="ECO:0000313" key="3">
    <source>
        <dbReference type="Proteomes" id="UP000078263"/>
    </source>
</evidence>
<proteinExistence type="predicted"/>
<reference evidence="2 3" key="1">
    <citation type="submission" date="2016-05" db="EMBL/GenBank/DDBJ databases">
        <title>Compelete Genome Sequence of Bacteriochlorophyll-Synthesizing Bacterium Porphyrobacter neustonensis DSM 9434.</title>
        <authorList>
            <person name="Shi X.-L."/>
            <person name="Wu Y.-H."/>
            <person name="Cheng H."/>
            <person name="Xu L."/>
            <person name="Zhang X.-Q."/>
            <person name="Wang C.-S."/>
            <person name="Xu X.-W."/>
        </authorList>
    </citation>
    <scope>NUCLEOTIDE SEQUENCE [LARGE SCALE GENOMIC DNA]</scope>
    <source>
        <strain evidence="2 3">DSM 9434</strain>
    </source>
</reference>
<evidence type="ECO:0000313" key="2">
    <source>
        <dbReference type="EMBL" id="ANK12158.1"/>
    </source>
</evidence>
<gene>
    <name evidence="2" type="ORF">A9D12_03525</name>
</gene>
<sequence length="158" mass="17489">MRFSWLIAPLLAVTLVPRLMAGPSVAAEDRPRALADTVRMLELRGFTAQIETRDGPDAVLAAKDDCRLAVSAGPSADKGLDLFRQRYGKSRNVSLFYRDGFVTAPPRLRPLIDYYGYRHFSPLGLARSYPPLVMIAASGRCDIGAVPWHLLRLHPRAS</sequence>
<dbReference type="KEGG" id="pns:A9D12_03525"/>
<feature type="chain" id="PRO_5008251593" evidence="1">
    <location>
        <begin position="27"/>
        <end position="158"/>
    </location>
</feature>